<gene>
    <name evidence="2" type="ORF">MNBD_GAMMA01-159</name>
</gene>
<evidence type="ECO:0000259" key="1">
    <source>
        <dbReference type="Pfam" id="PF01883"/>
    </source>
</evidence>
<proteinExistence type="predicted"/>
<keyword evidence="2" id="KW-0560">Oxidoreductase</keyword>
<dbReference type="EC" id="1.14.13.149" evidence="2"/>
<organism evidence="2">
    <name type="scientific">hydrothermal vent metagenome</name>
    <dbReference type="NCBI Taxonomy" id="652676"/>
    <lineage>
        <taxon>unclassified sequences</taxon>
        <taxon>metagenomes</taxon>
        <taxon>ecological metagenomes</taxon>
    </lineage>
</organism>
<dbReference type="Gene3D" id="3.30.300.130">
    <property type="entry name" value="Fe-S cluster assembly (FSCA)"/>
    <property type="match status" value="1"/>
</dbReference>
<sequence length="50" mass="5509">MSGNIQQVEDILQQVTDPEIPVLSLQDLGVIRNIEVTNNKIAVTITPTYS</sequence>
<feature type="non-terminal residue" evidence="2">
    <location>
        <position position="50"/>
    </location>
</feature>
<dbReference type="SUPFAM" id="SSF117916">
    <property type="entry name" value="Fe-S cluster assembly (FSCA) domain-like"/>
    <property type="match status" value="1"/>
</dbReference>
<dbReference type="InterPro" id="IPR002744">
    <property type="entry name" value="MIP18-like"/>
</dbReference>
<dbReference type="AlphaFoldDB" id="A0A3B0VWL5"/>
<feature type="domain" description="MIP18 family-like" evidence="1">
    <location>
        <begin position="6"/>
        <end position="49"/>
    </location>
</feature>
<accession>A0A3B0VWL5</accession>
<dbReference type="InterPro" id="IPR034904">
    <property type="entry name" value="FSCA_dom_sf"/>
</dbReference>
<dbReference type="GO" id="GO:0097266">
    <property type="term" value="F:phenylacetyl-CoA 1,2-epoxidase activity"/>
    <property type="evidence" value="ECO:0007669"/>
    <property type="project" value="UniProtKB-EC"/>
</dbReference>
<protein>
    <submittedName>
        <fullName evidence="2">1,2-phenylacetyl-CoA epoxidase, subunit D</fullName>
        <ecNumber evidence="2">1.14.13.149</ecNumber>
    </submittedName>
</protein>
<name>A0A3B0VWL5_9ZZZZ</name>
<dbReference type="Pfam" id="PF01883">
    <property type="entry name" value="FeS_assembly_P"/>
    <property type="match status" value="1"/>
</dbReference>
<dbReference type="EMBL" id="UOEW01000146">
    <property type="protein sequence ID" value="VAW36616.1"/>
    <property type="molecule type" value="Genomic_DNA"/>
</dbReference>
<reference evidence="2" key="1">
    <citation type="submission" date="2018-06" db="EMBL/GenBank/DDBJ databases">
        <authorList>
            <person name="Zhirakovskaya E."/>
        </authorList>
    </citation>
    <scope>NUCLEOTIDE SEQUENCE</scope>
</reference>
<evidence type="ECO:0000313" key="2">
    <source>
        <dbReference type="EMBL" id="VAW36616.1"/>
    </source>
</evidence>